<accession>I7KG40</accession>
<dbReference type="STRING" id="1423758.FC41_GL000325"/>
<proteinExistence type="inferred from homology"/>
<dbReference type="InterPro" id="IPR019933">
    <property type="entry name" value="DivIVA_domain"/>
</dbReference>
<dbReference type="GeneID" id="82846198"/>
<sequence length="276" mass="31522">MSLTPMDIHNKQFDKKMRGYDEDQVDSFLDRVVDAYGDVLDKNVDLKNENVELKNEIKELKAKIEKYDRIKDSLNNSLISAQENADEITQKARQKANDILAEAKTNASSKQEDLKSQYETLSNDYELLKGKVSDFREQTKKLLQDQLKELDDHDWQYYLDKYYGRSRLYPADGSQPILANSDSSEPDSGTVNVGDQIDVNVDQNQPEQEQTLNTVDKATENEVNSEQDQKEDDAPKILEGDSPVHEDQAPQVTPDSTPNTNDGPMIIFPDDYKDHK</sequence>
<feature type="region of interest" description="Disordered" evidence="8">
    <location>
        <begin position="203"/>
        <end position="276"/>
    </location>
</feature>
<reference evidence="9 10" key="1">
    <citation type="submission" date="2012-06" db="EMBL/GenBank/DDBJ databases">
        <title>Draft Genome Sequence of Lactobacillus hominis Strain CRBIP 24.179T, isolated from human intestine.</title>
        <authorList>
            <person name="Cousin S."/>
            <person name="Ma L."/>
            <person name="Bizet C."/>
            <person name="Loux V."/>
            <person name="Bouchier C."/>
            <person name="Clermont D."/>
            <person name="Creno S."/>
        </authorList>
    </citation>
    <scope>NUCLEOTIDE SEQUENCE [LARGE SCALE GENOMIC DNA]</scope>
    <source>
        <strain evidence="10">CRBIP 24.179T</strain>
    </source>
</reference>
<evidence type="ECO:0000256" key="5">
    <source>
        <dbReference type="ARBA" id="ARBA00023054"/>
    </source>
</evidence>
<feature type="compositionally biased region" description="Polar residues" evidence="8">
    <location>
        <begin position="203"/>
        <end position="222"/>
    </location>
</feature>
<keyword evidence="4" id="KW-0132">Cell division</keyword>
<dbReference type="PANTHER" id="PTHR35794">
    <property type="entry name" value="CELL DIVISION PROTEIN DIVIVA"/>
    <property type="match status" value="1"/>
</dbReference>
<comment type="similarity">
    <text evidence="2">Belongs to the DivIVA family.</text>
</comment>
<dbReference type="RefSeq" id="WP_008469470.1">
    <property type="nucleotide sequence ID" value="NZ_AYZP01000001.1"/>
</dbReference>
<feature type="compositionally biased region" description="Basic and acidic residues" evidence="8">
    <location>
        <begin position="232"/>
        <end position="248"/>
    </location>
</feature>
<dbReference type="PANTHER" id="PTHR35794:SF2">
    <property type="entry name" value="CELL DIVISION PROTEIN DIVIVA"/>
    <property type="match status" value="1"/>
</dbReference>
<evidence type="ECO:0000256" key="4">
    <source>
        <dbReference type="ARBA" id="ARBA00022618"/>
    </source>
</evidence>
<organism evidence="9 10">
    <name type="scientific">Lactobacillus hominis DSM 23910 = CRBIP 24.179</name>
    <dbReference type="NCBI Taxonomy" id="1423758"/>
    <lineage>
        <taxon>Bacteria</taxon>
        <taxon>Bacillati</taxon>
        <taxon>Bacillota</taxon>
        <taxon>Bacilli</taxon>
        <taxon>Lactobacillales</taxon>
        <taxon>Lactobacillaceae</taxon>
        <taxon>Lactobacillus</taxon>
    </lineage>
</organism>
<evidence type="ECO:0000256" key="6">
    <source>
        <dbReference type="ARBA" id="ARBA00023306"/>
    </source>
</evidence>
<dbReference type="Pfam" id="PF05103">
    <property type="entry name" value="DivIVA"/>
    <property type="match status" value="1"/>
</dbReference>
<feature type="coiled-coil region" evidence="7">
    <location>
        <begin position="36"/>
        <end position="138"/>
    </location>
</feature>
<dbReference type="PATRIC" id="fig|1423758.3.peg.328"/>
<dbReference type="InterPro" id="IPR007793">
    <property type="entry name" value="DivIVA_fam"/>
</dbReference>
<comment type="caution">
    <text evidence="9">The sequence shown here is derived from an EMBL/GenBank/DDBJ whole genome shotgun (WGS) entry which is preliminary data.</text>
</comment>
<keyword evidence="10" id="KW-1185">Reference proteome</keyword>
<evidence type="ECO:0000256" key="8">
    <source>
        <dbReference type="SAM" id="MobiDB-lite"/>
    </source>
</evidence>
<evidence type="ECO:0000256" key="2">
    <source>
        <dbReference type="ARBA" id="ARBA00009008"/>
    </source>
</evidence>
<keyword evidence="3" id="KW-0963">Cytoplasm</keyword>
<comment type="subcellular location">
    <subcellularLocation>
        <location evidence="1">Cytoplasm</location>
    </subcellularLocation>
</comment>
<keyword evidence="6" id="KW-0131">Cell cycle</keyword>
<protein>
    <submittedName>
        <fullName evidence="9">DivIVA protein</fullName>
    </submittedName>
</protein>
<feature type="compositionally biased region" description="Polar residues" evidence="8">
    <location>
        <begin position="250"/>
        <end position="262"/>
    </location>
</feature>
<dbReference type="NCBIfam" id="TIGR03544">
    <property type="entry name" value="DivI1A_domain"/>
    <property type="match status" value="1"/>
</dbReference>
<evidence type="ECO:0000313" key="9">
    <source>
        <dbReference type="EMBL" id="CCI80910.1"/>
    </source>
</evidence>
<dbReference type="Gene3D" id="6.10.250.660">
    <property type="match status" value="1"/>
</dbReference>
<dbReference type="GO" id="GO:0051301">
    <property type="term" value="P:cell division"/>
    <property type="evidence" value="ECO:0007669"/>
    <property type="project" value="UniProtKB-KW"/>
</dbReference>
<dbReference type="eggNOG" id="COG3599">
    <property type="taxonomic scope" value="Bacteria"/>
</dbReference>
<evidence type="ECO:0000256" key="7">
    <source>
        <dbReference type="SAM" id="Coils"/>
    </source>
</evidence>
<name>I7KG40_9LACO</name>
<evidence type="ECO:0000256" key="1">
    <source>
        <dbReference type="ARBA" id="ARBA00004496"/>
    </source>
</evidence>
<dbReference type="AlphaFoldDB" id="I7KG40"/>
<gene>
    <name evidence="9" type="ORF">BN55_03100</name>
</gene>
<dbReference type="Proteomes" id="UP000009320">
    <property type="component" value="Unassembled WGS sequence"/>
</dbReference>
<evidence type="ECO:0000313" key="10">
    <source>
        <dbReference type="Proteomes" id="UP000009320"/>
    </source>
</evidence>
<dbReference type="OrthoDB" id="9815492at2"/>
<dbReference type="EMBL" id="CAKE01000001">
    <property type="protein sequence ID" value="CCI80910.1"/>
    <property type="molecule type" value="Genomic_DNA"/>
</dbReference>
<evidence type="ECO:0000256" key="3">
    <source>
        <dbReference type="ARBA" id="ARBA00022490"/>
    </source>
</evidence>
<dbReference type="GO" id="GO:0005737">
    <property type="term" value="C:cytoplasm"/>
    <property type="evidence" value="ECO:0007669"/>
    <property type="project" value="UniProtKB-SubCell"/>
</dbReference>
<keyword evidence="5 7" id="KW-0175">Coiled coil</keyword>